<keyword evidence="6" id="KW-1185">Reference proteome</keyword>
<protein>
    <recommendedName>
        <fullName evidence="7">Protein AATF</fullName>
    </recommendedName>
</protein>
<dbReference type="InterPro" id="IPR039223">
    <property type="entry name" value="AATF/Bfr2"/>
</dbReference>
<name>A0AAQ3KB81_9LILI</name>
<accession>A0AAQ3KB81</accession>
<dbReference type="EMBL" id="CP136893">
    <property type="protein sequence ID" value="WOL05377.1"/>
    <property type="molecule type" value="Genomic_DNA"/>
</dbReference>
<comment type="similarity">
    <text evidence="1">Belongs to the AATF family.</text>
</comment>
<evidence type="ECO:0000313" key="6">
    <source>
        <dbReference type="Proteomes" id="UP001327560"/>
    </source>
</evidence>
<feature type="domain" description="Apoptosis-antagonizing transcription factor C-terminal" evidence="3">
    <location>
        <begin position="369"/>
        <end position="442"/>
    </location>
</feature>
<dbReference type="Proteomes" id="UP001327560">
    <property type="component" value="Chromosome 4"/>
</dbReference>
<evidence type="ECO:0000256" key="2">
    <source>
        <dbReference type="SAM" id="MobiDB-lite"/>
    </source>
</evidence>
<evidence type="ECO:0000259" key="3">
    <source>
        <dbReference type="Pfam" id="PF08164"/>
    </source>
</evidence>
<reference evidence="5 6" key="1">
    <citation type="submission" date="2023-10" db="EMBL/GenBank/DDBJ databases">
        <title>Chromosome-scale genome assembly provides insights into flower coloration mechanisms of Canna indica.</title>
        <authorList>
            <person name="Li C."/>
        </authorList>
    </citation>
    <scope>NUCLEOTIDE SEQUENCE [LARGE SCALE GENOMIC DNA]</scope>
    <source>
        <tissue evidence="5">Flower</tissue>
    </source>
</reference>
<dbReference type="PANTHER" id="PTHR15565:SF0">
    <property type="entry name" value="PROTEIN AATF"/>
    <property type="match status" value="1"/>
</dbReference>
<feature type="domain" description="AATF leucine zipper-containing" evidence="4">
    <location>
        <begin position="153"/>
        <end position="288"/>
    </location>
</feature>
<dbReference type="AlphaFoldDB" id="A0AAQ3KB81"/>
<evidence type="ECO:0000256" key="1">
    <source>
        <dbReference type="ARBA" id="ARBA00008966"/>
    </source>
</evidence>
<dbReference type="InterPro" id="IPR025160">
    <property type="entry name" value="AATF"/>
</dbReference>
<feature type="compositionally biased region" description="Acidic residues" evidence="2">
    <location>
        <begin position="37"/>
        <end position="117"/>
    </location>
</feature>
<dbReference type="GO" id="GO:0005730">
    <property type="term" value="C:nucleolus"/>
    <property type="evidence" value="ECO:0007669"/>
    <property type="project" value="TreeGrafter"/>
</dbReference>
<dbReference type="Pfam" id="PF13339">
    <property type="entry name" value="AATF-Che1"/>
    <property type="match status" value="1"/>
</dbReference>
<evidence type="ECO:0000313" key="5">
    <source>
        <dbReference type="EMBL" id="WOL05377.1"/>
    </source>
</evidence>
<evidence type="ECO:0008006" key="7">
    <source>
        <dbReference type="Google" id="ProtNLM"/>
    </source>
</evidence>
<dbReference type="PANTHER" id="PTHR15565">
    <property type="entry name" value="AATF PROTEIN APOPTOSIS ANTAGONIZING TRANSCRIPTION FACTOR"/>
    <property type="match status" value="1"/>
</dbReference>
<evidence type="ECO:0000259" key="4">
    <source>
        <dbReference type="Pfam" id="PF13339"/>
    </source>
</evidence>
<feature type="region of interest" description="Disordered" evidence="2">
    <location>
        <begin position="1"/>
        <end position="124"/>
    </location>
</feature>
<dbReference type="InterPro" id="IPR012617">
    <property type="entry name" value="AATF_C"/>
</dbReference>
<proteinExistence type="inferred from homology"/>
<organism evidence="5 6">
    <name type="scientific">Canna indica</name>
    <name type="common">Indian-shot</name>
    <dbReference type="NCBI Taxonomy" id="4628"/>
    <lineage>
        <taxon>Eukaryota</taxon>
        <taxon>Viridiplantae</taxon>
        <taxon>Streptophyta</taxon>
        <taxon>Embryophyta</taxon>
        <taxon>Tracheophyta</taxon>
        <taxon>Spermatophyta</taxon>
        <taxon>Magnoliopsida</taxon>
        <taxon>Liliopsida</taxon>
        <taxon>Zingiberales</taxon>
        <taxon>Cannaceae</taxon>
        <taxon>Canna</taxon>
    </lineage>
</organism>
<sequence>MGAARKRCKHESEHSTEEDSNFESGMKFASERMQQDFVDEEDSASDGESLSEGEMEEDDSAADGESLSEGEMEEEEEEGEGEEEDEEEEEGGEGEGEEEDEEEDEHEENENESEGSDAEQNGREMDELEKQYQNLRSEHQDLLKNLKRQNNEDAAKGQAIKNQKVLWDKILELRILLQKTYSSSNKLPQEPLRSSFCNSTGDLDPAYSDLISSSKKTLSSILDLQEALLEKNPSILQDLTENSKVSCDSADFFNKLKEDNDEEWPQISNMHSRIAPFRNSSIDKWYRKIQVTSGAAAFRGKLQAFNQNISEQVAGFMRDPSRMIKRMQMRRSSVRIFGNIPQMYETETVKEEDGNIDGDPELLEDSEFYSQLLKEFLEANVTADSAYYALRKLQPKKRKLVDRRASKSRKIRYHVHEKIVNFMAPEPMALPSMAPKLFDNLFGISNQKSTSAM</sequence>
<gene>
    <name evidence="5" type="ORF">Cni_G14105</name>
</gene>
<dbReference type="Pfam" id="PF08164">
    <property type="entry name" value="TRAUB"/>
    <property type="match status" value="1"/>
</dbReference>